<evidence type="ECO:0000256" key="4">
    <source>
        <dbReference type="ARBA" id="ARBA00023136"/>
    </source>
</evidence>
<evidence type="ECO:0000313" key="9">
    <source>
        <dbReference type="Proteomes" id="UP000560658"/>
    </source>
</evidence>
<sequence>MKLQKTKFHYFLLFWVLMTGCINENLSECGEVVMWYFDYPYNSASFQDRIERVNVGIYSTDGILVESRQIEKDSLEAFRRQQGMPGMKVTLPLGEYTAVFWGNAHVKTKLDGWNNRNQGRVYHPDLGSITNYVDSDDSLYYAQQERFELKENTGPVKYIVHFEPGHINFEISVLGLKNLAVTPAPGTIPYIRMDRLDCETYDFNMNPVPAGEFTFYPSSKGYDAVRDLLTFCTKVHRMGNDNPVTISLIDQITDSALQSIILKEYIIRYAQYKIIPQKELTIYITFEIKKKNVADVEIIIHPLPWNKVNVSPITKP</sequence>
<dbReference type="InterPro" id="IPR014941">
    <property type="entry name" value="FimB/Mfa2/Mfa3"/>
</dbReference>
<evidence type="ECO:0000256" key="1">
    <source>
        <dbReference type="ARBA" id="ARBA00004442"/>
    </source>
</evidence>
<dbReference type="Proteomes" id="UP000560658">
    <property type="component" value="Unassembled WGS sequence"/>
</dbReference>
<keyword evidence="6" id="KW-0998">Cell outer membrane</keyword>
<evidence type="ECO:0000256" key="2">
    <source>
        <dbReference type="ARBA" id="ARBA00007248"/>
    </source>
</evidence>
<comment type="similarity">
    <text evidence="2">Belongs to the bacteroidetes fimbrillin superfamily. FimB/Mfa2 family.</text>
</comment>
<gene>
    <name evidence="8" type="ORF">GGR06_003106</name>
</gene>
<evidence type="ECO:0000256" key="7">
    <source>
        <dbReference type="ARBA" id="ARBA00023288"/>
    </source>
</evidence>
<dbReference type="RefSeq" id="WP_044162703.1">
    <property type="nucleotide sequence ID" value="NZ_JACIER010000014.1"/>
</dbReference>
<dbReference type="GO" id="GO:0009279">
    <property type="term" value="C:cell outer membrane"/>
    <property type="evidence" value="ECO:0007669"/>
    <property type="project" value="UniProtKB-SubCell"/>
</dbReference>
<dbReference type="PROSITE" id="PS51257">
    <property type="entry name" value="PROKAR_LIPOPROTEIN"/>
    <property type="match status" value="1"/>
</dbReference>
<keyword evidence="3" id="KW-0732">Signal</keyword>
<dbReference type="Pfam" id="PF08842">
    <property type="entry name" value="Mfa2"/>
    <property type="match status" value="1"/>
</dbReference>
<proteinExistence type="inferred from homology"/>
<dbReference type="Gene3D" id="2.60.40.2100">
    <property type="match status" value="1"/>
</dbReference>
<keyword evidence="5" id="KW-0564">Palmitate</keyword>
<evidence type="ECO:0008006" key="10">
    <source>
        <dbReference type="Google" id="ProtNLM"/>
    </source>
</evidence>
<comment type="subcellular location">
    <subcellularLocation>
        <location evidence="1">Cell outer membrane</location>
    </subcellularLocation>
</comment>
<comment type="caution">
    <text evidence="8">The sequence shown here is derived from an EMBL/GenBank/DDBJ whole genome shotgun (WGS) entry which is preliminary data.</text>
</comment>
<dbReference type="EMBL" id="JACIER010000014">
    <property type="protein sequence ID" value="MBB4045294.1"/>
    <property type="molecule type" value="Genomic_DNA"/>
</dbReference>
<organism evidence="8 9">
    <name type="scientific">Bacteroides reticulotermitis</name>
    <dbReference type="NCBI Taxonomy" id="1133319"/>
    <lineage>
        <taxon>Bacteria</taxon>
        <taxon>Pseudomonadati</taxon>
        <taxon>Bacteroidota</taxon>
        <taxon>Bacteroidia</taxon>
        <taxon>Bacteroidales</taxon>
        <taxon>Bacteroidaceae</taxon>
        <taxon>Bacteroides</taxon>
    </lineage>
</organism>
<keyword evidence="4" id="KW-0472">Membrane</keyword>
<keyword evidence="7" id="KW-0449">Lipoprotein</keyword>
<dbReference type="AlphaFoldDB" id="A0A840D749"/>
<reference evidence="8" key="1">
    <citation type="submission" date="2020-08" db="EMBL/GenBank/DDBJ databases">
        <title>Genomic Encyclopedia of Type Strains, Phase IV (KMG-IV): sequencing the most valuable type-strain genomes for metagenomic binning, comparative biology and taxonomic classification.</title>
        <authorList>
            <person name="Goeker M."/>
        </authorList>
    </citation>
    <scope>NUCLEOTIDE SEQUENCE [LARGE SCALE GENOMIC DNA]</scope>
    <source>
        <strain evidence="8">DSM 105720</strain>
    </source>
</reference>
<evidence type="ECO:0000313" key="8">
    <source>
        <dbReference type="EMBL" id="MBB4045294.1"/>
    </source>
</evidence>
<name>A0A840D749_9BACE</name>
<accession>A0A840D749</accession>
<protein>
    <recommendedName>
        <fullName evidence="10">FimB/Mfa2 family fimbrial subunit</fullName>
    </recommendedName>
</protein>
<evidence type="ECO:0000256" key="3">
    <source>
        <dbReference type="ARBA" id="ARBA00022729"/>
    </source>
</evidence>
<evidence type="ECO:0000256" key="5">
    <source>
        <dbReference type="ARBA" id="ARBA00023139"/>
    </source>
</evidence>
<keyword evidence="9" id="KW-1185">Reference proteome</keyword>
<evidence type="ECO:0000256" key="6">
    <source>
        <dbReference type="ARBA" id="ARBA00023237"/>
    </source>
</evidence>